<evidence type="ECO:0000256" key="2">
    <source>
        <dbReference type="ARBA" id="ARBA00004193"/>
    </source>
</evidence>
<dbReference type="InterPro" id="IPR023059">
    <property type="entry name" value="Foldase_PrsA"/>
</dbReference>
<evidence type="ECO:0000256" key="7">
    <source>
        <dbReference type="ARBA" id="ARBA00023136"/>
    </source>
</evidence>
<name>A0A0F3RUS2_9LACO</name>
<comment type="function">
    <text evidence="11">Plays a major role in protein secretion by helping the post-translocational extracellular folding of several secreted proteins.</text>
</comment>
<dbReference type="Gene3D" id="3.10.50.40">
    <property type="match status" value="1"/>
</dbReference>
<protein>
    <recommendedName>
        <fullName evidence="11">Foldase protein PrsA</fullName>
        <ecNumber evidence="11">5.2.1.8</ecNumber>
    </recommendedName>
</protein>
<keyword evidence="9 11" id="KW-0413">Isomerase</keyword>
<evidence type="ECO:0000256" key="8">
    <source>
        <dbReference type="ARBA" id="ARBA00023139"/>
    </source>
</evidence>
<dbReference type="EMBL" id="JZCR01000003">
    <property type="protein sequence ID" value="KJW13758.1"/>
    <property type="molecule type" value="Genomic_DNA"/>
</dbReference>
<keyword evidence="5 11" id="KW-0732">Signal</keyword>
<gene>
    <name evidence="11 13" type="primary">prsA</name>
    <name evidence="13" type="ORF">VC81_00810</name>
</gene>
<keyword evidence="10 11" id="KW-0449">Lipoprotein</keyword>
<dbReference type="GO" id="GO:0006457">
    <property type="term" value="P:protein folding"/>
    <property type="evidence" value="ECO:0007669"/>
    <property type="project" value="UniProtKB-UniRule"/>
</dbReference>
<dbReference type="AlphaFoldDB" id="A0A0F3RUS2"/>
<dbReference type="PROSITE" id="PS50198">
    <property type="entry name" value="PPIC_PPIASE_2"/>
    <property type="match status" value="1"/>
</dbReference>
<evidence type="ECO:0000256" key="5">
    <source>
        <dbReference type="ARBA" id="ARBA00022729"/>
    </source>
</evidence>
<evidence type="ECO:0000256" key="10">
    <source>
        <dbReference type="ARBA" id="ARBA00023288"/>
    </source>
</evidence>
<dbReference type="RefSeq" id="WP_045806252.1">
    <property type="nucleotide sequence ID" value="NZ_JZCR01000003.1"/>
</dbReference>
<evidence type="ECO:0000313" key="13">
    <source>
        <dbReference type="EMBL" id="KJW13758.1"/>
    </source>
</evidence>
<comment type="caution">
    <text evidence="13">The sequence shown here is derived from an EMBL/GenBank/DDBJ whole genome shotgun (WGS) entry which is preliminary data.</text>
</comment>
<accession>A0A0F3RUS2</accession>
<evidence type="ECO:0000259" key="12">
    <source>
        <dbReference type="PROSITE" id="PS50198"/>
    </source>
</evidence>
<dbReference type="PATRIC" id="fig|216463.3.peg.1944"/>
<dbReference type="OrthoDB" id="14196at2"/>
<evidence type="ECO:0000256" key="9">
    <source>
        <dbReference type="ARBA" id="ARBA00023235"/>
    </source>
</evidence>
<evidence type="ECO:0000256" key="11">
    <source>
        <dbReference type="HAMAP-Rule" id="MF_01145"/>
    </source>
</evidence>
<dbReference type="PROSITE" id="PS51257">
    <property type="entry name" value="PROKAR_LIPOPROTEIN"/>
    <property type="match status" value="1"/>
</dbReference>
<dbReference type="InterPro" id="IPR027304">
    <property type="entry name" value="Trigger_fact/SurA_dom_sf"/>
</dbReference>
<dbReference type="GO" id="GO:0005886">
    <property type="term" value="C:plasma membrane"/>
    <property type="evidence" value="ECO:0007669"/>
    <property type="project" value="UniProtKB-SubCell"/>
</dbReference>
<evidence type="ECO:0000256" key="3">
    <source>
        <dbReference type="ARBA" id="ARBA00006071"/>
    </source>
</evidence>
<dbReference type="SUPFAM" id="SSF109998">
    <property type="entry name" value="Triger factor/SurA peptide-binding domain-like"/>
    <property type="match status" value="1"/>
</dbReference>
<dbReference type="Proteomes" id="UP000033491">
    <property type="component" value="Unassembled WGS sequence"/>
</dbReference>
<comment type="similarity">
    <text evidence="3 11">Belongs to the PrsA family.</text>
</comment>
<evidence type="ECO:0000256" key="4">
    <source>
        <dbReference type="ARBA" id="ARBA00022475"/>
    </source>
</evidence>
<evidence type="ECO:0000256" key="6">
    <source>
        <dbReference type="ARBA" id="ARBA00023110"/>
    </source>
</evidence>
<dbReference type="InterPro" id="IPR000297">
    <property type="entry name" value="PPIase_PpiC"/>
</dbReference>
<keyword evidence="8 11" id="KW-0564">Palmitate</keyword>
<keyword evidence="7 11" id="KW-0472">Membrane</keyword>
<keyword evidence="6 11" id="KW-0697">Rotamase</keyword>
<dbReference type="GO" id="GO:0003755">
    <property type="term" value="F:peptidyl-prolyl cis-trans isomerase activity"/>
    <property type="evidence" value="ECO:0007669"/>
    <property type="project" value="UniProtKB-UniRule"/>
</dbReference>
<dbReference type="PANTHER" id="PTHR47245:SF1">
    <property type="entry name" value="FOLDASE PROTEIN PRSA"/>
    <property type="match status" value="1"/>
</dbReference>
<comment type="subcellular location">
    <subcellularLocation>
        <location evidence="2 11">Cell membrane</location>
        <topology evidence="2 11">Lipid-anchor</topology>
    </subcellularLocation>
</comment>
<dbReference type="EC" id="5.2.1.8" evidence="11"/>
<comment type="catalytic activity">
    <reaction evidence="1 11">
        <text>[protein]-peptidylproline (omega=180) = [protein]-peptidylproline (omega=0)</text>
        <dbReference type="Rhea" id="RHEA:16237"/>
        <dbReference type="Rhea" id="RHEA-COMP:10747"/>
        <dbReference type="Rhea" id="RHEA-COMP:10748"/>
        <dbReference type="ChEBI" id="CHEBI:83833"/>
        <dbReference type="ChEBI" id="CHEBI:83834"/>
        <dbReference type="EC" id="5.2.1.8"/>
    </reaction>
</comment>
<dbReference type="InterPro" id="IPR050245">
    <property type="entry name" value="PrsA_foldase"/>
</dbReference>
<dbReference type="InterPro" id="IPR046357">
    <property type="entry name" value="PPIase_dom_sf"/>
</dbReference>
<dbReference type="STRING" id="216463.VC81_00810"/>
<dbReference type="Pfam" id="PF00639">
    <property type="entry name" value="Rotamase"/>
    <property type="match status" value="1"/>
</dbReference>
<dbReference type="PANTHER" id="PTHR47245">
    <property type="entry name" value="PEPTIDYLPROLYL ISOMERASE"/>
    <property type="match status" value="1"/>
</dbReference>
<dbReference type="HAMAP" id="MF_01145">
    <property type="entry name" value="Foldase_PrsA"/>
    <property type="match status" value="1"/>
</dbReference>
<organism evidence="13 14">
    <name type="scientific">Levilactobacillus spicheri</name>
    <dbReference type="NCBI Taxonomy" id="216463"/>
    <lineage>
        <taxon>Bacteria</taxon>
        <taxon>Bacillati</taxon>
        <taxon>Bacillota</taxon>
        <taxon>Bacilli</taxon>
        <taxon>Lactobacillales</taxon>
        <taxon>Lactobacillaceae</taxon>
        <taxon>Levilactobacillus</taxon>
    </lineage>
</organism>
<dbReference type="NCBIfam" id="NF003356">
    <property type="entry name" value="PRK04405.1"/>
    <property type="match status" value="1"/>
</dbReference>
<dbReference type="SUPFAM" id="SSF54534">
    <property type="entry name" value="FKBP-like"/>
    <property type="match status" value="1"/>
</dbReference>
<reference evidence="13 14" key="1">
    <citation type="submission" date="2015-03" db="EMBL/GenBank/DDBJ databases">
        <authorList>
            <person name="Zheng J."/>
            <person name="Ganezle M."/>
        </authorList>
    </citation>
    <scope>NUCLEOTIDE SEQUENCE [LARGE SCALE GENOMIC DNA]</scope>
    <source>
        <strain evidence="13 14">LP38</strain>
    </source>
</reference>
<evidence type="ECO:0000256" key="1">
    <source>
        <dbReference type="ARBA" id="ARBA00000971"/>
    </source>
</evidence>
<evidence type="ECO:0000313" key="14">
    <source>
        <dbReference type="Proteomes" id="UP000033491"/>
    </source>
</evidence>
<proteinExistence type="inferred from homology"/>
<sequence length="306" mass="33785">MKKWVTTGLLTMVFVTGLVTVTGCSKQNSANPVIASYAGKQITQSQFYKQLKAAPTSKTVLANMLIYGAMDHAYGKKINEKKVDSAYNSYKEQYGSQFNSYLSQNNFTKTSFKQTIRLNYLSSAALHDQMKPTTAQLRAAWKTYQPKIEVAHILTTSKTTAQQVIRKLQSGDSFAKLAATYSVDNATNTSGGKLPTFDSTDKTLDSTFKTAAYKLKDGQITSTPVKTTGGYEVIKMLNHKSKGSFAANKTHLTNTVYGQWERSSTVMHNVTSKVLKQQKVRIKDADLKDALATYQQTSANHSGMTK</sequence>
<feature type="domain" description="PpiC" evidence="12">
    <location>
        <begin position="145"/>
        <end position="238"/>
    </location>
</feature>
<keyword evidence="4 11" id="KW-1003">Cell membrane</keyword>